<accession>A0AC61DEJ3</accession>
<keyword evidence="2" id="KW-1185">Reference proteome</keyword>
<proteinExistence type="predicted"/>
<organism evidence="1 2">
    <name type="scientific">Sporanaerobium hydrogeniformans</name>
    <dbReference type="NCBI Taxonomy" id="3072179"/>
    <lineage>
        <taxon>Bacteria</taxon>
        <taxon>Bacillati</taxon>
        <taxon>Bacillota</taxon>
        <taxon>Clostridia</taxon>
        <taxon>Lachnospirales</taxon>
        <taxon>Lachnospiraceae</taxon>
        <taxon>Sporanaerobium</taxon>
    </lineage>
</organism>
<dbReference type="Proteomes" id="UP000224460">
    <property type="component" value="Unassembled WGS sequence"/>
</dbReference>
<comment type="caution">
    <text evidence="1">The sequence shown here is derived from an EMBL/GenBank/DDBJ whole genome shotgun (WGS) entry which is preliminary data.</text>
</comment>
<name>A0AC61DEJ3_9FIRM</name>
<reference evidence="1" key="1">
    <citation type="submission" date="2017-10" db="EMBL/GenBank/DDBJ databases">
        <title>Genome sequence of cellulolytic Lachnospiraceae bacterium XHS1971 isolated from hotspring sediment.</title>
        <authorList>
            <person name="Vasudevan G."/>
            <person name="Joshi A.J."/>
            <person name="Hivarkar S."/>
            <person name="Lanjekar V.B."/>
            <person name="Dhakephalkar P.K."/>
            <person name="Dagar S."/>
        </authorList>
    </citation>
    <scope>NUCLEOTIDE SEQUENCE</scope>
    <source>
        <strain evidence="1">XHS1971</strain>
    </source>
</reference>
<dbReference type="EMBL" id="PEDL01000002">
    <property type="protein sequence ID" value="PHV71595.1"/>
    <property type="molecule type" value="Genomic_DNA"/>
</dbReference>
<evidence type="ECO:0000313" key="1">
    <source>
        <dbReference type="EMBL" id="PHV71595.1"/>
    </source>
</evidence>
<protein>
    <submittedName>
        <fullName evidence="1">Exo-poly-alpha-D-galacturonosidase</fullName>
    </submittedName>
</protein>
<gene>
    <name evidence="1" type="ORF">CS063_03255</name>
</gene>
<evidence type="ECO:0000313" key="2">
    <source>
        <dbReference type="Proteomes" id="UP000224460"/>
    </source>
</evidence>
<sequence>MKKEYNPKDYGAVGDGITLDTVAIQKAIDEAAQAAKEGKEVIVRVPAGTYLTSSLFLGSHMEFHMEEGAILLGTIDESQYPVLPTRVAGIEMDWYVGILNINHQEHVKVSGKGKIDGQGPYWWNKYWGEDEKGGMRKIYDHKDLRWCVDYDCKRVRNMVVMESKHIELEGFESVRSGFWNIHVCYSEHVHIHHLYIHDNAGPSTDGIDIDSCNEVIVEHCRVACNDDSICIKSGRDADGLRVNRICQNVLIQECEILTGCGVTLGSETSGGMKNITIRNLKYYHTDCGFRMKSARTRGGLIEEVLVENLEMINVKYPINMCLDWHPAYSYCKIPDHYEGEIPAHWHTLTAKVSEEQGIPKIKNMIIRHVIARNEPNYMGPSRAFEVDGFKEKPIENVCLEDIYIEAKEFGRIAGVKNWKWKNVDISIVGRNDEKNDQYDIR</sequence>